<organism evidence="6 7">
    <name type="scientific">Streptococcus mitis</name>
    <dbReference type="NCBI Taxonomy" id="28037"/>
    <lineage>
        <taxon>Bacteria</taxon>
        <taxon>Bacillati</taxon>
        <taxon>Bacillota</taxon>
        <taxon>Bacilli</taxon>
        <taxon>Lactobacillales</taxon>
        <taxon>Streptococcaceae</taxon>
        <taxon>Streptococcus</taxon>
        <taxon>Streptococcus mitis group</taxon>
    </lineage>
</organism>
<dbReference type="AlphaFoldDB" id="A0A428D0F8"/>
<keyword evidence="3" id="KW-0238">DNA-binding</keyword>
<dbReference type="PANTHER" id="PTHR43140">
    <property type="entry name" value="TYPE-1 RESTRICTION ENZYME ECOKI SPECIFICITY PROTEIN"/>
    <property type="match status" value="1"/>
</dbReference>
<keyword evidence="2" id="KW-0680">Restriction system</keyword>
<comment type="caution">
    <text evidence="6">The sequence shown here is derived from an EMBL/GenBank/DDBJ whole genome shotgun (WGS) entry which is preliminary data.</text>
</comment>
<name>A0A428D0F8_STRMT</name>
<dbReference type="EMBL" id="RJNW01000006">
    <property type="protein sequence ID" value="RSI85576.1"/>
    <property type="molecule type" value="Genomic_DNA"/>
</dbReference>
<evidence type="ECO:0000256" key="4">
    <source>
        <dbReference type="ARBA" id="ARBA00038652"/>
    </source>
</evidence>
<dbReference type="Pfam" id="PF01420">
    <property type="entry name" value="Methylase_S"/>
    <property type="match status" value="1"/>
</dbReference>
<dbReference type="Proteomes" id="UP000278063">
    <property type="component" value="Unassembled WGS sequence"/>
</dbReference>
<evidence type="ECO:0000259" key="5">
    <source>
        <dbReference type="Pfam" id="PF01420"/>
    </source>
</evidence>
<dbReference type="SUPFAM" id="SSF116734">
    <property type="entry name" value="DNA methylase specificity domain"/>
    <property type="match status" value="2"/>
</dbReference>
<reference evidence="6 7" key="1">
    <citation type="submission" date="2018-11" db="EMBL/GenBank/DDBJ databases">
        <title>Species Designations Belie Phenotypic and Genotypic Heterogeneity in Oral Streptococci.</title>
        <authorList>
            <person name="Velsko I."/>
        </authorList>
    </citation>
    <scope>NUCLEOTIDE SEQUENCE [LARGE SCALE GENOMIC DNA]</scope>
    <source>
        <strain evidence="6 7">KLC01</strain>
    </source>
</reference>
<evidence type="ECO:0000313" key="7">
    <source>
        <dbReference type="Proteomes" id="UP000278063"/>
    </source>
</evidence>
<dbReference type="GO" id="GO:0003677">
    <property type="term" value="F:DNA binding"/>
    <property type="evidence" value="ECO:0007669"/>
    <property type="project" value="UniProtKB-KW"/>
</dbReference>
<proteinExistence type="inferred from homology"/>
<dbReference type="InterPro" id="IPR044946">
    <property type="entry name" value="Restrct_endonuc_typeI_TRD_sf"/>
</dbReference>
<feature type="domain" description="Type I restriction modification DNA specificity" evidence="5">
    <location>
        <begin position="237"/>
        <end position="395"/>
    </location>
</feature>
<evidence type="ECO:0000256" key="2">
    <source>
        <dbReference type="ARBA" id="ARBA00022747"/>
    </source>
</evidence>
<dbReference type="Gene3D" id="3.90.220.20">
    <property type="entry name" value="DNA methylase specificity domains"/>
    <property type="match status" value="2"/>
</dbReference>
<evidence type="ECO:0000256" key="1">
    <source>
        <dbReference type="ARBA" id="ARBA00010923"/>
    </source>
</evidence>
<dbReference type="InterPro" id="IPR000055">
    <property type="entry name" value="Restrct_endonuc_typeI_TRD"/>
</dbReference>
<dbReference type="PANTHER" id="PTHR43140:SF1">
    <property type="entry name" value="TYPE I RESTRICTION ENZYME ECOKI SPECIFICITY SUBUNIT"/>
    <property type="match status" value="1"/>
</dbReference>
<dbReference type="RefSeq" id="WP_125386840.1">
    <property type="nucleotide sequence ID" value="NZ_RJNW01000006.1"/>
</dbReference>
<sequence length="430" mass="49270">MRKLKDSGVEWIGEIPEEWELRRWKYVLSERKEKNDPIITNFILSLSVENGVFPYSEKTGGGNKAKEDLSAYKVARPNDIVMNSMNILAGAVGLSSWLGAVSPVYYTYYSDNDRADINYYCYLFQSEQFQRSLLGLGNGILIKESGNGKLNTIRMRIPSEKLNRLLIPIPPISEQQRIAKFLDEKTAIIDDIITDTKQTIAELKSYKQSLISEIVTNGINKDVKMVSTEIDWIDEIPEGWEVAKIKNISKLRNEKTSYERGQNFLALEKMVSYKPGYIDLLTEVENGRQQVIKQGDIVFSKLRPYLAKVALADFDGHGTGELLVFNDIKIKRKLFMYKLISEQILQPVRGTSYGVKMPRANPDFIISLPISFPISLSEQSEIVNYLDQKTSQIDTLIIEKENLISEYEYYKKSMIYEYVTGKKQVDSYES</sequence>
<evidence type="ECO:0000256" key="3">
    <source>
        <dbReference type="ARBA" id="ARBA00023125"/>
    </source>
</evidence>
<protein>
    <submittedName>
        <fullName evidence="6">EcoKI restriction-modification system protein HsdS</fullName>
    </submittedName>
</protein>
<accession>A0A428D0F8</accession>
<gene>
    <name evidence="6" type="ORF">D8849_08865</name>
</gene>
<comment type="subunit">
    <text evidence="4">The methyltransferase is composed of M and S polypeptides.</text>
</comment>
<dbReference type="InterPro" id="IPR051212">
    <property type="entry name" value="Type-I_RE_S_subunit"/>
</dbReference>
<comment type="similarity">
    <text evidence="1">Belongs to the type-I restriction system S methylase family.</text>
</comment>
<evidence type="ECO:0000313" key="6">
    <source>
        <dbReference type="EMBL" id="RSI85576.1"/>
    </source>
</evidence>
<dbReference type="GO" id="GO:0009307">
    <property type="term" value="P:DNA restriction-modification system"/>
    <property type="evidence" value="ECO:0007669"/>
    <property type="project" value="UniProtKB-KW"/>
</dbReference>